<organism evidence="1 2">
    <name type="scientific">Pistacia integerrima</name>
    <dbReference type="NCBI Taxonomy" id="434235"/>
    <lineage>
        <taxon>Eukaryota</taxon>
        <taxon>Viridiplantae</taxon>
        <taxon>Streptophyta</taxon>
        <taxon>Embryophyta</taxon>
        <taxon>Tracheophyta</taxon>
        <taxon>Spermatophyta</taxon>
        <taxon>Magnoliopsida</taxon>
        <taxon>eudicotyledons</taxon>
        <taxon>Gunneridae</taxon>
        <taxon>Pentapetalae</taxon>
        <taxon>rosids</taxon>
        <taxon>malvids</taxon>
        <taxon>Sapindales</taxon>
        <taxon>Anacardiaceae</taxon>
        <taxon>Pistacia</taxon>
    </lineage>
</organism>
<sequence>MAENKPEERKIPVFTVIKNGAILKNIFVINKPPPPPSPSITAVENEENSVQDDEEEEEEILMVGRHPDCHIMLTHPSISRFHLQIHSKPSSQNLSVIDLSSVHGTWVSERKIESCVPVELNEGDTIKIGGSTRIYRLHWIPLSHAYDMDKPFGSPLDVPVAEEKEEENQVETHQVGVYGLLVEKSEPFQIGKSELSGSLVVEPKEEQTCQGLNSFSTENCEQLEKKKSLVVEENEEGICQDEISILVHDKPSQSLDWFLEGIVSLFCDERSELLPETEIPFSGIVPIDLACPAGGNMSVPEEQQIDKDNKIPCHGSITEFMPETENLESSLRLEKKSEAYSGKTENQSPLQEDNVMKNNLEVWAGSLMKESTNSSSVLGGVGSEINTEQVHRENEPLLSVVMQPSEAEMQEKPSMDKNLNLPSALDSGCSNEEGFPEAELSEAGNHSPRAGLEQKEIPSFCSSVLEESVNSSLPVEEVLTEITDNKNSQTPQSLFYTKGVEDQENSQVSPLRSDRKLSSHSIWSRRGKPASVQQIQTGRSGGKTTRSHSKADVELQIQEDIENKSISKILFAGFEEEEEEIFTPNKENFSPNTLPLKSLKRKGKLEKIKPSRSYRKSSSKVTISPNIQPEEDLNLSSDKENQTPKVLQEQKLAGHTSRNQVNLKEERAIMKKRAERVPFQSLVANFSGRRGSEASLSNATTRSSHSVNLSQTMKVTNSSSIGERRRSWAMVVDATTLLDKESRRSLQLLQGLKGTQLIIPRMVIRELDCLKRRGGLFRRTTEVSSVLEWIEECMVKTKWWIHIQNSVEEGRPVAPTPPASPRSLFSEGSSGSFPCGTKSWGVFSAATSFTEIVSPTAEDHILDCALLFRKMKNDRQLVLLSNDVTLKIKAMAEGLICETAEEFRESLVNPFSERFLWADSSPRGLTWSVLDDVVLRERYSRGPLKKTSKGGDGAKGLKLILLHNSHYAQMRSSVR</sequence>
<protein>
    <submittedName>
        <fullName evidence="1">Uncharacterized protein</fullName>
    </submittedName>
</protein>
<reference evidence="2" key="1">
    <citation type="journal article" date="2023" name="G3 (Bethesda)">
        <title>Genome assembly and association tests identify interacting loci associated with vigor, precocity, and sex in interspecific pistachio rootstocks.</title>
        <authorList>
            <person name="Palmer W."/>
            <person name="Jacygrad E."/>
            <person name="Sagayaradj S."/>
            <person name="Cavanaugh K."/>
            <person name="Han R."/>
            <person name="Bertier L."/>
            <person name="Beede B."/>
            <person name="Kafkas S."/>
            <person name="Golino D."/>
            <person name="Preece J."/>
            <person name="Michelmore R."/>
        </authorList>
    </citation>
    <scope>NUCLEOTIDE SEQUENCE [LARGE SCALE GENOMIC DNA]</scope>
</reference>
<evidence type="ECO:0000313" key="1">
    <source>
        <dbReference type="EMBL" id="KAJ0021619.1"/>
    </source>
</evidence>
<evidence type="ECO:0000313" key="2">
    <source>
        <dbReference type="Proteomes" id="UP001163603"/>
    </source>
</evidence>
<dbReference type="EMBL" id="CM047746">
    <property type="protein sequence ID" value="KAJ0021619.1"/>
    <property type="molecule type" value="Genomic_DNA"/>
</dbReference>
<accession>A0ACC0XTP0</accession>
<keyword evidence="2" id="KW-1185">Reference proteome</keyword>
<proteinExistence type="predicted"/>
<dbReference type="Proteomes" id="UP001163603">
    <property type="component" value="Chromosome 11"/>
</dbReference>
<name>A0ACC0XTP0_9ROSI</name>
<comment type="caution">
    <text evidence="1">The sequence shown here is derived from an EMBL/GenBank/DDBJ whole genome shotgun (WGS) entry which is preliminary data.</text>
</comment>
<gene>
    <name evidence="1" type="ORF">Pint_31861</name>
</gene>